<evidence type="ECO:0000313" key="2">
    <source>
        <dbReference type="EMBL" id="MXN66024.1"/>
    </source>
</evidence>
<proteinExistence type="predicted"/>
<dbReference type="SMART" id="SM00028">
    <property type="entry name" value="TPR"/>
    <property type="match status" value="2"/>
</dbReference>
<sequence>MRVKNIFKGNNIQIDYMRSNRENKKIAFTFTSLYHKNLKDSGFGAKFLQENNFDIIAFKSSKPHWFQVTPESILAEIDEQLEKERYSERVGYGASMGGFAAIAFSKILNMTKVIAFSPQYRIDCDFDTRWSEYAKHIKWRYSISNGTTSSTSRYYLIYDDNNKDKHHVNFIKEFLKDSNITEITTSFSGHSSVGYLNEIGKLKPLVGNIFSEKSFEHINITKNRRKSVNYLQTRSKCLEEAGKICRSSIYARESVKLNPNSASASLQLGRLLLRLGQFEEGIDVVIEASKLNPRHVDLRVLLSQYLVADGNLKEAIKVLEAAVEMAPKHEEARRSLSSLVELCEGKYE</sequence>
<dbReference type="InterPro" id="IPR011990">
    <property type="entry name" value="TPR-like_helical_dom_sf"/>
</dbReference>
<comment type="caution">
    <text evidence="2">The sequence shown here is derived from an EMBL/GenBank/DDBJ whole genome shotgun (WGS) entry which is preliminary data.</text>
</comment>
<dbReference type="AlphaFoldDB" id="A0A7X3LVS9"/>
<organism evidence="2 3">
    <name type="scientific">Stappia sediminis</name>
    <dbReference type="NCBI Taxonomy" id="2692190"/>
    <lineage>
        <taxon>Bacteria</taxon>
        <taxon>Pseudomonadati</taxon>
        <taxon>Pseudomonadota</taxon>
        <taxon>Alphaproteobacteria</taxon>
        <taxon>Hyphomicrobiales</taxon>
        <taxon>Stappiaceae</taxon>
        <taxon>Stappia</taxon>
    </lineage>
</organism>
<dbReference type="Proteomes" id="UP000433101">
    <property type="component" value="Unassembled WGS sequence"/>
</dbReference>
<gene>
    <name evidence="2" type="ORF">GR183_14010</name>
</gene>
<dbReference type="InterPro" id="IPR019734">
    <property type="entry name" value="TPR_rpt"/>
</dbReference>
<dbReference type="PROSITE" id="PS50005">
    <property type="entry name" value="TPR"/>
    <property type="match status" value="2"/>
</dbReference>
<dbReference type="InterPro" id="IPR029058">
    <property type="entry name" value="AB_hydrolase_fold"/>
</dbReference>
<evidence type="ECO:0000313" key="3">
    <source>
        <dbReference type="Proteomes" id="UP000433101"/>
    </source>
</evidence>
<feature type="repeat" description="TPR" evidence="1">
    <location>
        <begin position="262"/>
        <end position="295"/>
    </location>
</feature>
<dbReference type="SUPFAM" id="SSF53474">
    <property type="entry name" value="alpha/beta-Hydrolases"/>
    <property type="match status" value="1"/>
</dbReference>
<dbReference type="Gene3D" id="1.25.40.10">
    <property type="entry name" value="Tetratricopeptide repeat domain"/>
    <property type="match status" value="1"/>
</dbReference>
<evidence type="ECO:0000256" key="1">
    <source>
        <dbReference type="PROSITE-ProRule" id="PRU00339"/>
    </source>
</evidence>
<feature type="repeat" description="TPR" evidence="1">
    <location>
        <begin position="296"/>
        <end position="329"/>
    </location>
</feature>
<accession>A0A7X3LVS9</accession>
<dbReference type="Pfam" id="PF13432">
    <property type="entry name" value="TPR_16"/>
    <property type="match status" value="1"/>
</dbReference>
<keyword evidence="1" id="KW-0802">TPR repeat</keyword>
<reference evidence="2 3" key="1">
    <citation type="submission" date="2019-12" db="EMBL/GenBank/DDBJ databases">
        <authorList>
            <person name="Li M."/>
        </authorList>
    </citation>
    <scope>NUCLEOTIDE SEQUENCE [LARGE SCALE GENOMIC DNA]</scope>
    <source>
        <strain evidence="2 3">GBMRC 2046</strain>
    </source>
</reference>
<dbReference type="SUPFAM" id="SSF48452">
    <property type="entry name" value="TPR-like"/>
    <property type="match status" value="1"/>
</dbReference>
<protein>
    <submittedName>
        <fullName evidence="2">Tetratricopeptide repeat protein</fullName>
    </submittedName>
</protein>
<dbReference type="RefSeq" id="WP_160776253.1">
    <property type="nucleotide sequence ID" value="NZ_WUMV01000006.1"/>
</dbReference>
<dbReference type="EMBL" id="WUMV01000006">
    <property type="protein sequence ID" value="MXN66024.1"/>
    <property type="molecule type" value="Genomic_DNA"/>
</dbReference>
<keyword evidence="3" id="KW-1185">Reference proteome</keyword>
<name>A0A7X3LVS9_9HYPH</name>